<dbReference type="Pfam" id="PF02727">
    <property type="entry name" value="Cu_amine_oxidN2"/>
    <property type="match status" value="1"/>
</dbReference>
<protein>
    <recommendedName>
        <fullName evidence="9">Amine oxidase</fullName>
        <ecNumber evidence="9">1.4.3.-</ecNumber>
    </recommendedName>
</protein>
<feature type="domain" description="Copper amine oxidase catalytic" evidence="11">
    <location>
        <begin position="547"/>
        <end position="953"/>
    </location>
</feature>
<dbReference type="InterPro" id="IPR000269">
    <property type="entry name" value="Cu_amine_oxidase"/>
</dbReference>
<feature type="domain" description="Copper amine oxidase N2-terminal" evidence="12">
    <location>
        <begin position="310"/>
        <end position="398"/>
    </location>
</feature>
<evidence type="ECO:0000259" key="11">
    <source>
        <dbReference type="Pfam" id="PF01179"/>
    </source>
</evidence>
<dbReference type="RefSeq" id="XP_030996419.1">
    <property type="nucleotide sequence ID" value="XM_031139588.1"/>
</dbReference>
<dbReference type="EC" id="1.4.3.-" evidence="9"/>
<dbReference type="InterPro" id="IPR015800">
    <property type="entry name" value="Cu_amine_oxidase_N2"/>
</dbReference>
<accession>A0A507BD89</accession>
<evidence type="ECO:0000313" key="14">
    <source>
        <dbReference type="Proteomes" id="UP000319257"/>
    </source>
</evidence>
<dbReference type="Gene3D" id="3.10.450.40">
    <property type="match status" value="2"/>
</dbReference>
<comment type="cofactor">
    <cofactor evidence="1">
        <name>Cu cation</name>
        <dbReference type="ChEBI" id="CHEBI:23378"/>
    </cofactor>
</comment>
<evidence type="ECO:0000256" key="3">
    <source>
        <dbReference type="ARBA" id="ARBA00022723"/>
    </source>
</evidence>
<feature type="region of interest" description="Disordered" evidence="10">
    <location>
        <begin position="292"/>
        <end position="313"/>
    </location>
</feature>
<evidence type="ECO:0000256" key="1">
    <source>
        <dbReference type="ARBA" id="ARBA00001935"/>
    </source>
</evidence>
<evidence type="ECO:0000259" key="12">
    <source>
        <dbReference type="Pfam" id="PF02727"/>
    </source>
</evidence>
<keyword evidence="3 9" id="KW-0479">Metal-binding</keyword>
<dbReference type="EMBL" id="SKBQ01000026">
    <property type="protein sequence ID" value="TPX14708.1"/>
    <property type="molecule type" value="Genomic_DNA"/>
</dbReference>
<keyword evidence="4 7" id="KW-0801">TPQ</keyword>
<dbReference type="Pfam" id="PF01179">
    <property type="entry name" value="Cu_amine_oxid"/>
    <property type="match status" value="1"/>
</dbReference>
<evidence type="ECO:0000313" key="13">
    <source>
        <dbReference type="EMBL" id="TPX14708.1"/>
    </source>
</evidence>
<evidence type="ECO:0000256" key="7">
    <source>
        <dbReference type="PIRSR" id="PIRSR600269-50"/>
    </source>
</evidence>
<name>A0A507BD89_9PEZI</name>
<dbReference type="InterPro" id="IPR049948">
    <property type="entry name" value="Cu_Am_ox_TPQ-bd"/>
</dbReference>
<organism evidence="13 14">
    <name type="scientific">Thyridium curvatum</name>
    <dbReference type="NCBI Taxonomy" id="1093900"/>
    <lineage>
        <taxon>Eukaryota</taxon>
        <taxon>Fungi</taxon>
        <taxon>Dikarya</taxon>
        <taxon>Ascomycota</taxon>
        <taxon>Pezizomycotina</taxon>
        <taxon>Sordariomycetes</taxon>
        <taxon>Sordariomycetidae</taxon>
        <taxon>Thyridiales</taxon>
        <taxon>Thyridiaceae</taxon>
        <taxon>Thyridium</taxon>
    </lineage>
</organism>
<dbReference type="PANTHER" id="PTHR10638">
    <property type="entry name" value="COPPER AMINE OXIDASE"/>
    <property type="match status" value="1"/>
</dbReference>
<evidence type="ECO:0000256" key="9">
    <source>
        <dbReference type="RuleBase" id="RU000672"/>
    </source>
</evidence>
<dbReference type="PANTHER" id="PTHR10638:SF33">
    <property type="entry name" value="AMINE OXIDASE"/>
    <property type="match status" value="1"/>
</dbReference>
<evidence type="ECO:0000256" key="2">
    <source>
        <dbReference type="ARBA" id="ARBA00007983"/>
    </source>
</evidence>
<comment type="caution">
    <text evidence="13">The sequence shown here is derived from an EMBL/GenBank/DDBJ whole genome shotgun (WGS) entry which is preliminary data.</text>
</comment>
<dbReference type="InParanoid" id="A0A507BD89"/>
<keyword evidence="14" id="KW-1185">Reference proteome</keyword>
<dbReference type="Gene3D" id="2.70.98.20">
    <property type="entry name" value="Copper amine oxidase, catalytic domain"/>
    <property type="match status" value="1"/>
</dbReference>
<dbReference type="Proteomes" id="UP000319257">
    <property type="component" value="Unassembled WGS sequence"/>
</dbReference>
<dbReference type="AlphaFoldDB" id="A0A507BD89"/>
<reference evidence="13 14" key="1">
    <citation type="submission" date="2019-06" db="EMBL/GenBank/DDBJ databases">
        <title>Draft genome sequence of the filamentous fungus Phialemoniopsis curvata isolated from diesel fuel.</title>
        <authorList>
            <person name="Varaljay V.A."/>
            <person name="Lyon W.J."/>
            <person name="Crouch A.L."/>
            <person name="Drake C.E."/>
            <person name="Hollomon J.M."/>
            <person name="Nadeau L.J."/>
            <person name="Nunn H.S."/>
            <person name="Stevenson B.S."/>
            <person name="Bojanowski C.L."/>
            <person name="Crookes-Goodson W.J."/>
        </authorList>
    </citation>
    <scope>NUCLEOTIDE SEQUENCE [LARGE SCALE GENOMIC DNA]</scope>
    <source>
        <strain evidence="13 14">D216</strain>
    </source>
</reference>
<dbReference type="InterPro" id="IPR015798">
    <property type="entry name" value="Cu_amine_oxidase_C"/>
</dbReference>
<feature type="modified residue" description="2',4',5'-topaquinone" evidence="8">
    <location>
        <position position="708"/>
    </location>
</feature>
<feature type="active site" description="Proton acceptor" evidence="7">
    <location>
        <position position="624"/>
    </location>
</feature>
<gene>
    <name evidence="13" type="ORF">E0L32_005103</name>
</gene>
<feature type="active site" description="Schiff-base intermediate with substrate; via topaquinone" evidence="7">
    <location>
        <position position="708"/>
    </location>
</feature>
<dbReference type="GeneID" id="41972550"/>
<dbReference type="PROSITE" id="PS01164">
    <property type="entry name" value="COPPER_AMINE_OXID_1"/>
    <property type="match status" value="1"/>
</dbReference>
<dbReference type="STRING" id="1093900.A0A507BD89"/>
<evidence type="ECO:0000256" key="10">
    <source>
        <dbReference type="SAM" id="MobiDB-lite"/>
    </source>
</evidence>
<sequence length="1002" mass="110504">MGIIRKTFLTGLTGVAGAGAFVTYLHSQTSLICPLPYSDPIWSSAPYQRYNIHRNPSTQDVVLKRIPIDKIRPELLKEDGALVTEFCRGVWAGWGHEIQRRYLARKYKGPRTASQLWSKKELRESDYAPGTQLVDHFEVVEKTPTSITVRCGDSPLKAGPRPSDGIFVISAEVDRERGEVELGLKSCFFQSHQRIEGIAGPMPLWMEYLHTDYTNYKYLLLEKGSAYRFASCSDRGPKQAGQPELEMCGEAKQWPPSRYSPAAPPPVFVGRSPPGSMDTTPPPALSLRPSAAGKVNGRAGTPGPPAYQAHPLGPLSRDEISHASDLIRQSWPEGTKFQFKVITLLEPAKSELAPYLQAERKGQTPTDIDRRAFVVYYLKNTDKLHEAVVNLSHSKVESNVRLGPNIHANGDGEEIVAIEKALLQDPAVQAELAKLKLPEGSVVVYDPWIYGSDGVNEGDFNDDKRLMQCFLYMRDPKNPSEEDSCHYAFPLPISPVVDPTNMKVTRIDILPTGLDEKIKPLEPWKPVPANEYIPEAHHLRNDLKPLRVVQPEGASFTVDKFSEMGHEIRWQKWDMKVGFNQREGMVLYDVHYDNKPLFYRLSLSDMSIPYADPRHPFHKKAAFDLGDVGAGIMANNLKLGCDCLGSIYYISGVLSDSEGNPVDYPNVICVHEQDAGISWKHTNYRTNRACVVRNRELVLQTILTVSNYEYILAFIFNVSGDITYEARATGILSTQPVDLDLAETPHPYGTVVHPGCLAGFHQHFFSLRIDPMVAGHGNAVVYQDAVALPRDPAANRHGVGYTVETHPVQTSGGYDLDVARARTYKITNPAVRNAVNGQPVAYKLHVPPMQPILADAESYHRRRAEFADRSVYVTRYAEGELYAGGLYTNQSRGGAGVRTWAARGDSLAAGDPVVWVQFGINHVPRVEDFPVMPCETMRVALRPANFFDRNPAIDVPPSTQEANCSVRLDGGDVRGGGGGGGAAVLGGQSGALSGCCGSHGVA</sequence>
<evidence type="ECO:0000256" key="4">
    <source>
        <dbReference type="ARBA" id="ARBA00022772"/>
    </source>
</evidence>
<dbReference type="SUPFAM" id="SSF49998">
    <property type="entry name" value="Amine oxidase catalytic domain"/>
    <property type="match status" value="1"/>
</dbReference>
<dbReference type="InterPro" id="IPR016182">
    <property type="entry name" value="Cu_amine_oxidase_N-reg"/>
</dbReference>
<keyword evidence="5 9" id="KW-0560">Oxidoreductase</keyword>
<dbReference type="GO" id="GO:0048038">
    <property type="term" value="F:quinone binding"/>
    <property type="evidence" value="ECO:0007669"/>
    <property type="project" value="InterPro"/>
</dbReference>
<proteinExistence type="inferred from homology"/>
<evidence type="ECO:0000256" key="6">
    <source>
        <dbReference type="ARBA" id="ARBA00023008"/>
    </source>
</evidence>
<keyword evidence="6 9" id="KW-0186">Copper</keyword>
<evidence type="ECO:0000256" key="8">
    <source>
        <dbReference type="PIRSR" id="PIRSR600269-51"/>
    </source>
</evidence>
<dbReference type="GO" id="GO:0009308">
    <property type="term" value="P:amine metabolic process"/>
    <property type="evidence" value="ECO:0007669"/>
    <property type="project" value="UniProtKB-UniRule"/>
</dbReference>
<dbReference type="GO" id="GO:0005507">
    <property type="term" value="F:copper ion binding"/>
    <property type="evidence" value="ECO:0007669"/>
    <property type="project" value="InterPro"/>
</dbReference>
<dbReference type="InterPro" id="IPR036460">
    <property type="entry name" value="Cu_amine_oxidase_C_sf"/>
</dbReference>
<dbReference type="SUPFAM" id="SSF54416">
    <property type="entry name" value="Amine oxidase N-terminal region"/>
    <property type="match status" value="2"/>
</dbReference>
<comment type="cofactor">
    <cofactor evidence="9">
        <name>Cu cation</name>
        <dbReference type="ChEBI" id="CHEBI:23378"/>
    </cofactor>
    <text evidence="9">Contains 1 topaquinone per subunit.</text>
</comment>
<dbReference type="OrthoDB" id="5379943at2759"/>
<dbReference type="GO" id="GO:0008131">
    <property type="term" value="F:primary methylamine oxidase activity"/>
    <property type="evidence" value="ECO:0007669"/>
    <property type="project" value="InterPro"/>
</dbReference>
<evidence type="ECO:0000256" key="5">
    <source>
        <dbReference type="ARBA" id="ARBA00023002"/>
    </source>
</evidence>
<comment type="PTM">
    <text evidence="8 9">Topaquinone (TPQ) is generated by copper-dependent autoxidation of a specific tyrosyl residue.</text>
</comment>
<comment type="similarity">
    <text evidence="2 9">Belongs to the copper/topaquinone oxidase family.</text>
</comment>